<name>A0A9P0DVZ2_PHACE</name>
<gene>
    <name evidence="2" type="ORF">PHAECO_LOCUS12747</name>
</gene>
<dbReference type="Proteomes" id="UP001153737">
    <property type="component" value="Chromosome 9"/>
</dbReference>
<evidence type="ECO:0000313" key="2">
    <source>
        <dbReference type="EMBL" id="CAH1183925.1"/>
    </source>
</evidence>
<reference evidence="2" key="1">
    <citation type="submission" date="2022-01" db="EMBL/GenBank/DDBJ databases">
        <authorList>
            <person name="King R."/>
        </authorList>
    </citation>
    <scope>NUCLEOTIDE SEQUENCE</scope>
</reference>
<organism evidence="2 3">
    <name type="scientific">Phaedon cochleariae</name>
    <name type="common">Mustard beetle</name>
    <dbReference type="NCBI Taxonomy" id="80249"/>
    <lineage>
        <taxon>Eukaryota</taxon>
        <taxon>Metazoa</taxon>
        <taxon>Ecdysozoa</taxon>
        <taxon>Arthropoda</taxon>
        <taxon>Hexapoda</taxon>
        <taxon>Insecta</taxon>
        <taxon>Pterygota</taxon>
        <taxon>Neoptera</taxon>
        <taxon>Endopterygota</taxon>
        <taxon>Coleoptera</taxon>
        <taxon>Polyphaga</taxon>
        <taxon>Cucujiformia</taxon>
        <taxon>Chrysomeloidea</taxon>
        <taxon>Chrysomelidae</taxon>
        <taxon>Chrysomelinae</taxon>
        <taxon>Chrysomelini</taxon>
        <taxon>Phaedon</taxon>
    </lineage>
</organism>
<evidence type="ECO:0000256" key="1">
    <source>
        <dbReference type="SAM" id="MobiDB-lite"/>
    </source>
</evidence>
<evidence type="ECO:0000313" key="3">
    <source>
        <dbReference type="Proteomes" id="UP001153737"/>
    </source>
</evidence>
<keyword evidence="3" id="KW-1185">Reference proteome</keyword>
<dbReference type="AlphaFoldDB" id="A0A9P0DVZ2"/>
<reference evidence="2" key="2">
    <citation type="submission" date="2022-10" db="EMBL/GenBank/DDBJ databases">
        <authorList>
            <consortium name="ENA_rothamsted_submissions"/>
            <consortium name="culmorum"/>
            <person name="King R."/>
        </authorList>
    </citation>
    <scope>NUCLEOTIDE SEQUENCE</scope>
</reference>
<proteinExistence type="predicted"/>
<accession>A0A9P0DVZ2</accession>
<sequence length="421" mass="47380">MFLKENGDESKAMQGSIAISSKTRTQSVSLAPAMAGEARADIRSDTNDMQCKKCKSKVVNFVKCVNCDSCFHASCAKNMKCLIIDKNFVKCCEKQDEKTNLEDDAESAFFDAIDNISCNNKIDIGIFKYVIKQKDLIIAELNDKIKILKEHLAVSNQQKPALIKTPIPDSDKIQNEDKVPIKYSKPVAPKNTMKEKGANGKEKEISSKDVNNAILEAESRRICDKYVNIESGPSTSDHEKPNDETIHNKWITVEHKRPKRKPRDNNIVVGNFSGRTSVVGVEKCLNLHVYNLKPDTTKEELLTFLTPIFPGIECELLQSRHPDRPENPEMPGDAIPEDFDSDDSVRDPDFEISDQDVDEVMEHEIVSEDDVIPDRKNNDRSGDVIEYTKKGSIRKRKRLEGSKCARNEDKIEAFGATLLCV</sequence>
<feature type="region of interest" description="Disordered" evidence="1">
    <location>
        <begin position="319"/>
        <end position="344"/>
    </location>
</feature>
<dbReference type="EMBL" id="OU896715">
    <property type="protein sequence ID" value="CAH1183925.1"/>
    <property type="molecule type" value="Genomic_DNA"/>
</dbReference>
<protein>
    <submittedName>
        <fullName evidence="2">Uncharacterized protein</fullName>
    </submittedName>
</protein>
<dbReference type="OrthoDB" id="6779224at2759"/>